<organism evidence="2 3">
    <name type="scientific">Oikopleura dioica</name>
    <name type="common">Tunicate</name>
    <dbReference type="NCBI Taxonomy" id="34765"/>
    <lineage>
        <taxon>Eukaryota</taxon>
        <taxon>Metazoa</taxon>
        <taxon>Chordata</taxon>
        <taxon>Tunicata</taxon>
        <taxon>Appendicularia</taxon>
        <taxon>Copelata</taxon>
        <taxon>Oikopleuridae</taxon>
        <taxon>Oikopleura</taxon>
    </lineage>
</organism>
<sequence>MMKTTLRTVFVLILLVGNAIGRKVGDRRQKCTKLGREYKCSARHQLGSTCFHKTCKSRILRCSRKDNSNRPIWIGYEGNCKGKGFMNNEWSKTTSKKSNEYQNITSWNCLGGSSTPVTDVAQFVFRRKLYIIASSNEAFHLYEIGKTFHPEYIQKVPVNGQSLEKLAMLSVAKKRLMLAAGKNMTTLMYHFPNKEMKRSTSGKLYYKFGFEKTIPSHRLTSRSTAKYASDERFGTYRCETRQAKSGRVYFVLDKKIHSRFRKHFSSKNWKEIRSKRDAVDGRCDISSGKNMDVFFAVNNEEPTRGYSSYIDVVEIKDANRASTAQRIPHEYRITATAAFQQGKRASLYVTGDQRGRCTIFRKKFLKT</sequence>
<evidence type="ECO:0000256" key="1">
    <source>
        <dbReference type="SAM" id="SignalP"/>
    </source>
</evidence>
<gene>
    <name evidence="2" type="ORF">OKIOD_LOCUS15696</name>
</gene>
<feature type="signal peptide" evidence="1">
    <location>
        <begin position="1"/>
        <end position="21"/>
    </location>
</feature>
<evidence type="ECO:0000313" key="3">
    <source>
        <dbReference type="Proteomes" id="UP001158576"/>
    </source>
</evidence>
<keyword evidence="1" id="KW-0732">Signal</keyword>
<proteinExistence type="predicted"/>
<feature type="chain" id="PRO_5046726293" evidence="1">
    <location>
        <begin position="22"/>
        <end position="367"/>
    </location>
</feature>
<dbReference type="Proteomes" id="UP001158576">
    <property type="component" value="Chromosome 2"/>
</dbReference>
<accession>A0ABN7T9D2</accession>
<reference evidence="2 3" key="1">
    <citation type="submission" date="2021-04" db="EMBL/GenBank/DDBJ databases">
        <authorList>
            <person name="Bliznina A."/>
        </authorList>
    </citation>
    <scope>NUCLEOTIDE SEQUENCE [LARGE SCALE GENOMIC DNA]</scope>
</reference>
<dbReference type="EMBL" id="OU015567">
    <property type="protein sequence ID" value="CAG5112750.1"/>
    <property type="molecule type" value="Genomic_DNA"/>
</dbReference>
<keyword evidence="3" id="KW-1185">Reference proteome</keyword>
<protein>
    <submittedName>
        <fullName evidence="2">Oidioi.mRNA.OKI2018_I69.chr2.g6931.t1.cds</fullName>
    </submittedName>
</protein>
<evidence type="ECO:0000313" key="2">
    <source>
        <dbReference type="EMBL" id="CAG5112750.1"/>
    </source>
</evidence>
<name>A0ABN7T9D2_OIKDI</name>